<keyword evidence="1" id="KW-0732">Signal</keyword>
<dbReference type="STRING" id="1835702.A0A1F5LB30"/>
<gene>
    <name evidence="2" type="ORF">PENARI_c018G04463</name>
</gene>
<evidence type="ECO:0000313" key="2">
    <source>
        <dbReference type="EMBL" id="OGE50200.1"/>
    </source>
</evidence>
<evidence type="ECO:0000313" key="3">
    <source>
        <dbReference type="Proteomes" id="UP000177622"/>
    </source>
</evidence>
<comment type="caution">
    <text evidence="2">The sequence shown here is derived from an EMBL/GenBank/DDBJ whole genome shotgun (WGS) entry which is preliminary data.</text>
</comment>
<dbReference type="GeneID" id="34579274"/>
<dbReference type="InterPro" id="IPR024079">
    <property type="entry name" value="MetalloPept_cat_dom_sf"/>
</dbReference>
<accession>A0A1F5LB30</accession>
<feature type="chain" id="PRO_5009519423" evidence="1">
    <location>
        <begin position="28"/>
        <end position="307"/>
    </location>
</feature>
<organism evidence="2 3">
    <name type="scientific">Penicillium arizonense</name>
    <dbReference type="NCBI Taxonomy" id="1835702"/>
    <lineage>
        <taxon>Eukaryota</taxon>
        <taxon>Fungi</taxon>
        <taxon>Dikarya</taxon>
        <taxon>Ascomycota</taxon>
        <taxon>Pezizomycotina</taxon>
        <taxon>Eurotiomycetes</taxon>
        <taxon>Eurotiomycetidae</taxon>
        <taxon>Eurotiales</taxon>
        <taxon>Aspergillaceae</taxon>
        <taxon>Penicillium</taxon>
    </lineage>
</organism>
<dbReference type="GO" id="GO:0008237">
    <property type="term" value="F:metallopeptidase activity"/>
    <property type="evidence" value="ECO:0007669"/>
    <property type="project" value="InterPro"/>
</dbReference>
<dbReference type="OrthoDB" id="4323284at2759"/>
<sequence>MKSCPQKSTRWLLNWVGLLCVIGQCHALDVFSRFRVEQGQGLITRSGTNGYGGSCYDIDADLSAIYTEAIDMAQVALDALNNYATSATVRASVQTFFGIKPDSSSPATVSASDAQYFTNVKNTFEKIVAFSTQSTGQTPGLFCDDSWRWKTQMMYASDGKMTSTSVYRETGEKIIAEGIPLRAALSIPATFMHELSHYVTVGAVTDVPFTTASGAKTTAYGPENVSLLARSSTDFATKNADSYTWFATAMYLDQCDWSRTICAKSTATSTVTARSDNHTSSYVSGLRSFKRRILFPRLPIDFESGLV</sequence>
<reference evidence="2 3" key="1">
    <citation type="journal article" date="2016" name="Sci. Rep.">
        <title>Penicillium arizonense, a new, genome sequenced fungal species, reveals a high chemical diversity in secreted metabolites.</title>
        <authorList>
            <person name="Grijseels S."/>
            <person name="Nielsen J.C."/>
            <person name="Randelovic M."/>
            <person name="Nielsen J."/>
            <person name="Nielsen K.F."/>
            <person name="Workman M."/>
            <person name="Frisvad J.C."/>
        </authorList>
    </citation>
    <scope>NUCLEOTIDE SEQUENCE [LARGE SCALE GENOMIC DNA]</scope>
    <source>
        <strain evidence="2 3">CBS 141311</strain>
    </source>
</reference>
<proteinExistence type="predicted"/>
<dbReference type="SUPFAM" id="SSF55486">
    <property type="entry name" value="Metalloproteases ('zincins'), catalytic domain"/>
    <property type="match status" value="1"/>
</dbReference>
<dbReference type="EMBL" id="LXJU01000018">
    <property type="protein sequence ID" value="OGE50200.1"/>
    <property type="molecule type" value="Genomic_DNA"/>
</dbReference>
<dbReference type="Gene3D" id="3.40.390.10">
    <property type="entry name" value="Collagenase (Catalytic Domain)"/>
    <property type="match status" value="1"/>
</dbReference>
<feature type="signal peptide" evidence="1">
    <location>
        <begin position="1"/>
        <end position="27"/>
    </location>
</feature>
<dbReference type="Proteomes" id="UP000177622">
    <property type="component" value="Unassembled WGS sequence"/>
</dbReference>
<protein>
    <submittedName>
        <fullName evidence="2">Uncharacterized protein</fullName>
    </submittedName>
</protein>
<evidence type="ECO:0000256" key="1">
    <source>
        <dbReference type="SAM" id="SignalP"/>
    </source>
</evidence>
<dbReference type="AlphaFoldDB" id="A0A1F5LB30"/>
<keyword evidence="3" id="KW-1185">Reference proteome</keyword>
<name>A0A1F5LB30_PENAI</name>
<dbReference type="RefSeq" id="XP_022485649.1">
    <property type="nucleotide sequence ID" value="XM_022634540.1"/>
</dbReference>